<dbReference type="EMBL" id="CP031038">
    <property type="protein sequence ID" value="QDZ21046.1"/>
    <property type="molecule type" value="Genomic_DNA"/>
</dbReference>
<dbReference type="InterPro" id="IPR029146">
    <property type="entry name" value="Ten1_animal_plant"/>
</dbReference>
<name>A0A5B8MKP9_9CHLO</name>
<gene>
    <name evidence="2" type="ORF">A3770_05p35640</name>
</gene>
<dbReference type="Gene3D" id="2.40.50.140">
    <property type="entry name" value="Nucleic acid-binding proteins"/>
    <property type="match status" value="1"/>
</dbReference>
<accession>A0A5B8MKP9</accession>
<dbReference type="AlphaFoldDB" id="A0A5B8MKP9"/>
<dbReference type="GO" id="GO:1990879">
    <property type="term" value="C:CST complex"/>
    <property type="evidence" value="ECO:0007669"/>
    <property type="project" value="InterPro"/>
</dbReference>
<evidence type="ECO:0000256" key="1">
    <source>
        <dbReference type="SAM" id="MobiDB-lite"/>
    </source>
</evidence>
<evidence type="ECO:0000313" key="2">
    <source>
        <dbReference type="EMBL" id="QDZ21046.1"/>
    </source>
</evidence>
<reference evidence="2 3" key="1">
    <citation type="submission" date="2018-07" db="EMBL/GenBank/DDBJ databases">
        <title>The complete nuclear genome of the prasinophyte Chloropicon primus (CCMP1205).</title>
        <authorList>
            <person name="Pombert J.-F."/>
            <person name="Otis C."/>
            <person name="Turmel M."/>
            <person name="Lemieux C."/>
        </authorList>
    </citation>
    <scope>NUCLEOTIDE SEQUENCE [LARGE SCALE GENOMIC DNA]</scope>
    <source>
        <strain evidence="2 3">CCMP1205</strain>
    </source>
</reference>
<protein>
    <submittedName>
        <fullName evidence="2">Uncharacterized protein</fullName>
    </submittedName>
</protein>
<dbReference type="OrthoDB" id="342190at2759"/>
<feature type="region of interest" description="Disordered" evidence="1">
    <location>
        <begin position="1"/>
        <end position="30"/>
    </location>
</feature>
<keyword evidence="3" id="KW-1185">Reference proteome</keyword>
<dbReference type="GO" id="GO:0003697">
    <property type="term" value="F:single-stranded DNA binding"/>
    <property type="evidence" value="ECO:0007669"/>
    <property type="project" value="InterPro"/>
</dbReference>
<evidence type="ECO:0000313" key="3">
    <source>
        <dbReference type="Proteomes" id="UP000316726"/>
    </source>
</evidence>
<proteinExistence type="predicted"/>
<dbReference type="Pfam" id="PF15490">
    <property type="entry name" value="Ten1_2"/>
    <property type="match status" value="1"/>
</dbReference>
<organism evidence="2 3">
    <name type="scientific">Chloropicon primus</name>
    <dbReference type="NCBI Taxonomy" id="1764295"/>
    <lineage>
        <taxon>Eukaryota</taxon>
        <taxon>Viridiplantae</taxon>
        <taxon>Chlorophyta</taxon>
        <taxon>Chloropicophyceae</taxon>
        <taxon>Chloropicales</taxon>
        <taxon>Chloropicaceae</taxon>
        <taxon>Chloropicon</taxon>
    </lineage>
</organism>
<dbReference type="Proteomes" id="UP000316726">
    <property type="component" value="Chromosome 5"/>
</dbReference>
<sequence length="143" mass="15492">MSIRHGKPVSVKEIVSTDTGGAGQSEVAGEGREGCALGDSVRTVGRLKTVLSVETVVVEDEGCELEVDVALSNPCHFKPGRQYQFIGELEDRRNSLGSEANTLILVARIARDVTGLDMDLYRRGLEAQEQCLREFERNSPGAS</sequence>
<dbReference type="InterPro" id="IPR012340">
    <property type="entry name" value="NA-bd_OB-fold"/>
</dbReference>